<dbReference type="GO" id="GO:0004020">
    <property type="term" value="F:adenylylsulfate kinase activity"/>
    <property type="evidence" value="ECO:0007669"/>
    <property type="project" value="UniProtKB-UniRule"/>
</dbReference>
<dbReference type="GO" id="GO:0005524">
    <property type="term" value="F:ATP binding"/>
    <property type="evidence" value="ECO:0007669"/>
    <property type="project" value="UniProtKB-UniRule"/>
</dbReference>
<dbReference type="GO" id="GO:0019379">
    <property type="term" value="P:sulfate assimilation, phosphoadenylyl sulfate reduction by phosphoadenylyl-sulfate reductase (thioredoxin)"/>
    <property type="evidence" value="ECO:0007669"/>
    <property type="project" value="TreeGrafter"/>
</dbReference>
<feature type="active site" description="Phosphoserine intermediate" evidence="6">
    <location>
        <position position="175"/>
    </location>
</feature>
<dbReference type="GO" id="GO:0005737">
    <property type="term" value="C:cytoplasm"/>
    <property type="evidence" value="ECO:0007669"/>
    <property type="project" value="TreeGrafter"/>
</dbReference>
<dbReference type="InterPro" id="IPR050512">
    <property type="entry name" value="Sulf_AdTrans/APS_kinase"/>
</dbReference>
<evidence type="ECO:0000256" key="7">
    <source>
        <dbReference type="RuleBase" id="RU004347"/>
    </source>
</evidence>
<comment type="pathway">
    <text evidence="6 7">Sulfur metabolism; hydrogen sulfide biosynthesis; sulfite from sulfate: step 2/3.</text>
</comment>
<comment type="function">
    <text evidence="6 7">Catalyzes the synthesis of activated sulfate.</text>
</comment>
<dbReference type="InterPro" id="IPR027417">
    <property type="entry name" value="P-loop_NTPase"/>
</dbReference>
<dbReference type="HAMAP" id="MF_00065">
    <property type="entry name" value="Adenylyl_sulf_kinase"/>
    <property type="match status" value="1"/>
</dbReference>
<keyword evidence="6" id="KW-0597">Phosphoprotein</keyword>
<dbReference type="OrthoDB" id="9804504at2"/>
<dbReference type="NCBIfam" id="NF004041">
    <property type="entry name" value="PRK05541.1"/>
    <property type="match status" value="1"/>
</dbReference>
<dbReference type="GO" id="GO:0004781">
    <property type="term" value="F:sulfate adenylyltransferase (ATP) activity"/>
    <property type="evidence" value="ECO:0007669"/>
    <property type="project" value="TreeGrafter"/>
</dbReference>
<dbReference type="CDD" id="cd02027">
    <property type="entry name" value="APSK"/>
    <property type="match status" value="1"/>
</dbReference>
<dbReference type="NCBIfam" id="TIGR00455">
    <property type="entry name" value="apsK"/>
    <property type="match status" value="1"/>
</dbReference>
<keyword evidence="6 7" id="KW-0418">Kinase</keyword>
<dbReference type="GO" id="GO:0010134">
    <property type="term" value="P:sulfate assimilation via adenylyl sulfate reduction"/>
    <property type="evidence" value="ECO:0007669"/>
    <property type="project" value="TreeGrafter"/>
</dbReference>
<dbReference type="RefSeq" id="WP_090715535.1">
    <property type="nucleotide sequence ID" value="NZ_CBCSKY010000024.1"/>
</dbReference>
<evidence type="ECO:0000256" key="3">
    <source>
        <dbReference type="ARBA" id="ARBA00022679"/>
    </source>
</evidence>
<proteinExistence type="inferred from homology"/>
<dbReference type="PANTHER" id="PTHR42700:SF1">
    <property type="entry name" value="SULFATE ADENYLYLTRANSFERASE"/>
    <property type="match status" value="1"/>
</dbReference>
<keyword evidence="3 6" id="KW-0808">Transferase</keyword>
<dbReference type="NCBIfam" id="NF003013">
    <property type="entry name" value="PRK03846.1"/>
    <property type="match status" value="1"/>
</dbReference>
<evidence type="ECO:0000256" key="1">
    <source>
        <dbReference type="ARBA" id="ARBA00001823"/>
    </source>
</evidence>
<evidence type="ECO:0000313" key="9">
    <source>
        <dbReference type="EMBL" id="SDJ46065.1"/>
    </source>
</evidence>
<accession>A0A1G8TYW0</accession>
<keyword evidence="5 6" id="KW-0067">ATP-binding</keyword>
<dbReference type="EC" id="2.7.1.25" evidence="2 6"/>
<dbReference type="Proteomes" id="UP000199050">
    <property type="component" value="Unassembled WGS sequence"/>
</dbReference>
<dbReference type="Gene3D" id="3.40.50.300">
    <property type="entry name" value="P-loop containing nucleotide triphosphate hydrolases"/>
    <property type="match status" value="1"/>
</dbReference>
<evidence type="ECO:0000313" key="10">
    <source>
        <dbReference type="Proteomes" id="UP000199050"/>
    </source>
</evidence>
<evidence type="ECO:0000256" key="4">
    <source>
        <dbReference type="ARBA" id="ARBA00022741"/>
    </source>
</evidence>
<comment type="catalytic activity">
    <reaction evidence="1 6 7">
        <text>adenosine 5'-phosphosulfate + ATP = 3'-phosphoadenylyl sulfate + ADP + H(+)</text>
        <dbReference type="Rhea" id="RHEA:24152"/>
        <dbReference type="ChEBI" id="CHEBI:15378"/>
        <dbReference type="ChEBI" id="CHEBI:30616"/>
        <dbReference type="ChEBI" id="CHEBI:58243"/>
        <dbReference type="ChEBI" id="CHEBI:58339"/>
        <dbReference type="ChEBI" id="CHEBI:456216"/>
        <dbReference type="EC" id="2.7.1.25"/>
    </reaction>
</comment>
<dbReference type="UniPathway" id="UPA00140">
    <property type="reaction ID" value="UER00205"/>
</dbReference>
<evidence type="ECO:0000256" key="6">
    <source>
        <dbReference type="HAMAP-Rule" id="MF_00065"/>
    </source>
</evidence>
<dbReference type="InterPro" id="IPR002891">
    <property type="entry name" value="APS"/>
</dbReference>
<protein>
    <recommendedName>
        <fullName evidence="2 6">Adenylyl-sulfate kinase</fullName>
        <ecNumber evidence="2 6">2.7.1.25</ecNumber>
    </recommendedName>
    <alternativeName>
        <fullName evidence="6">APS kinase</fullName>
    </alternativeName>
    <alternativeName>
        <fullName evidence="6">ATP adenosine-5'-phosphosulfate 3'-phosphotransferase</fullName>
    </alternativeName>
    <alternativeName>
        <fullName evidence="6">Adenosine-5'-phosphosulfate kinase</fullName>
    </alternativeName>
</protein>
<dbReference type="PANTHER" id="PTHR42700">
    <property type="entry name" value="SULFATE ADENYLYLTRANSFERASE"/>
    <property type="match status" value="1"/>
</dbReference>
<feature type="binding site" evidence="6">
    <location>
        <begin position="101"/>
        <end position="108"/>
    </location>
    <ligand>
        <name>ATP</name>
        <dbReference type="ChEBI" id="CHEBI:30616"/>
    </ligand>
</feature>
<dbReference type="EMBL" id="FNDX01000017">
    <property type="protein sequence ID" value="SDJ46065.1"/>
    <property type="molecule type" value="Genomic_DNA"/>
</dbReference>
<dbReference type="AlphaFoldDB" id="A0A1G8TYW0"/>
<evidence type="ECO:0000256" key="5">
    <source>
        <dbReference type="ARBA" id="ARBA00022840"/>
    </source>
</evidence>
<dbReference type="STRING" id="1174501.SAMN05216192_117106"/>
<dbReference type="SUPFAM" id="SSF52540">
    <property type="entry name" value="P-loop containing nucleoside triphosphate hydrolases"/>
    <property type="match status" value="1"/>
</dbReference>
<dbReference type="Pfam" id="PF01583">
    <property type="entry name" value="APS_kinase"/>
    <property type="match status" value="1"/>
</dbReference>
<keyword evidence="10" id="KW-1185">Reference proteome</keyword>
<reference evidence="10" key="1">
    <citation type="submission" date="2016-10" db="EMBL/GenBank/DDBJ databases">
        <authorList>
            <person name="Varghese N."/>
            <person name="Submissions S."/>
        </authorList>
    </citation>
    <scope>NUCLEOTIDE SEQUENCE [LARGE SCALE GENOMIC DNA]</scope>
    <source>
        <strain evidence="10">CGMCC 1.11012</strain>
    </source>
</reference>
<keyword evidence="4 6" id="KW-0547">Nucleotide-binding</keyword>
<dbReference type="InterPro" id="IPR059117">
    <property type="entry name" value="APS_kinase_dom"/>
</dbReference>
<sequence>MRTDGKSAGLAHEDAAALGGGRTGEVCAKTVAQGNDESEAACYNDAHRVNDGIASAFNWLDSKTIVTAAGSVSQADAGTIVTGEGGTTNAAGQGMTIWLTGLSGAGKSTIASLLTDRLNKLGIAAEWLDGDELRRILGKGLGFSREDRFENIRRAVYLAEMLNRHGVVAVVSLISPYTEMRDYARQTLPRFAEVYVDCPLEVCEARDVKGLYAKARRGEIPSFTGISDPYEVPPSPELTLNTAGQTPEENVNTLIAWLTEHTSLRLNK</sequence>
<evidence type="ECO:0000259" key="8">
    <source>
        <dbReference type="Pfam" id="PF01583"/>
    </source>
</evidence>
<gene>
    <name evidence="6" type="primary">cysC</name>
    <name evidence="9" type="ORF">SAMN05216192_117106</name>
</gene>
<evidence type="ECO:0000256" key="2">
    <source>
        <dbReference type="ARBA" id="ARBA00012121"/>
    </source>
</evidence>
<feature type="domain" description="APS kinase" evidence="8">
    <location>
        <begin position="93"/>
        <end position="240"/>
    </location>
</feature>
<comment type="similarity">
    <text evidence="6 7">Belongs to the APS kinase family.</text>
</comment>
<dbReference type="GO" id="GO:0070814">
    <property type="term" value="P:hydrogen sulfide biosynthetic process"/>
    <property type="evidence" value="ECO:0007669"/>
    <property type="project" value="UniProtKB-UniRule"/>
</dbReference>
<organism evidence="9 10">
    <name type="scientific">Paenibacillus typhae</name>
    <dbReference type="NCBI Taxonomy" id="1174501"/>
    <lineage>
        <taxon>Bacteria</taxon>
        <taxon>Bacillati</taxon>
        <taxon>Bacillota</taxon>
        <taxon>Bacilli</taxon>
        <taxon>Bacillales</taxon>
        <taxon>Paenibacillaceae</taxon>
        <taxon>Paenibacillus</taxon>
    </lineage>
</organism>
<name>A0A1G8TYW0_9BACL</name>